<reference evidence="2" key="1">
    <citation type="submission" date="2021-06" db="EMBL/GenBank/DDBJ databases">
        <title>Parelaphostrongylus tenuis whole genome reference sequence.</title>
        <authorList>
            <person name="Garwood T.J."/>
            <person name="Larsen P.A."/>
            <person name="Fountain-Jones N.M."/>
            <person name="Garbe J.R."/>
            <person name="Macchietto M.G."/>
            <person name="Kania S.A."/>
            <person name="Gerhold R.W."/>
            <person name="Richards J.E."/>
            <person name="Wolf T.M."/>
        </authorList>
    </citation>
    <scope>NUCLEOTIDE SEQUENCE</scope>
    <source>
        <strain evidence="2">MNPRO001-30</strain>
        <tissue evidence="2">Meninges</tissue>
    </source>
</reference>
<evidence type="ECO:0000256" key="1">
    <source>
        <dbReference type="SAM" id="MobiDB-lite"/>
    </source>
</evidence>
<name>A0AAD5M852_PARTN</name>
<sequence length="105" mass="12675">MLITHHSVMPERLPVTLTFVQWNACDWIEKIDDVPPTPLLPHPPPPSEKRHSHITPHRKPQEIDEKRNSKFYNNQERRIEDFETPKRRSRVYLESYRHSRFIDIA</sequence>
<feature type="compositionally biased region" description="Basic and acidic residues" evidence="1">
    <location>
        <begin position="59"/>
        <end position="68"/>
    </location>
</feature>
<feature type="region of interest" description="Disordered" evidence="1">
    <location>
        <begin position="35"/>
        <end position="76"/>
    </location>
</feature>
<keyword evidence="3" id="KW-1185">Reference proteome</keyword>
<organism evidence="2 3">
    <name type="scientific">Parelaphostrongylus tenuis</name>
    <name type="common">Meningeal worm</name>
    <dbReference type="NCBI Taxonomy" id="148309"/>
    <lineage>
        <taxon>Eukaryota</taxon>
        <taxon>Metazoa</taxon>
        <taxon>Ecdysozoa</taxon>
        <taxon>Nematoda</taxon>
        <taxon>Chromadorea</taxon>
        <taxon>Rhabditida</taxon>
        <taxon>Rhabditina</taxon>
        <taxon>Rhabditomorpha</taxon>
        <taxon>Strongyloidea</taxon>
        <taxon>Metastrongylidae</taxon>
        <taxon>Parelaphostrongylus</taxon>
    </lineage>
</organism>
<accession>A0AAD5M852</accession>
<dbReference type="AlphaFoldDB" id="A0AAD5M852"/>
<comment type="caution">
    <text evidence="2">The sequence shown here is derived from an EMBL/GenBank/DDBJ whole genome shotgun (WGS) entry which is preliminary data.</text>
</comment>
<feature type="compositionally biased region" description="Pro residues" evidence="1">
    <location>
        <begin position="35"/>
        <end position="46"/>
    </location>
</feature>
<protein>
    <submittedName>
        <fullName evidence="2">Uncharacterized protein</fullName>
    </submittedName>
</protein>
<gene>
    <name evidence="2" type="ORF">KIN20_009395</name>
</gene>
<evidence type="ECO:0000313" key="2">
    <source>
        <dbReference type="EMBL" id="KAJ1352895.1"/>
    </source>
</evidence>
<dbReference type="EMBL" id="JAHQIW010001559">
    <property type="protein sequence ID" value="KAJ1352895.1"/>
    <property type="molecule type" value="Genomic_DNA"/>
</dbReference>
<dbReference type="Proteomes" id="UP001196413">
    <property type="component" value="Unassembled WGS sequence"/>
</dbReference>
<proteinExistence type="predicted"/>
<evidence type="ECO:0000313" key="3">
    <source>
        <dbReference type="Proteomes" id="UP001196413"/>
    </source>
</evidence>